<keyword evidence="3" id="KW-1185">Reference proteome</keyword>
<evidence type="ECO:0000256" key="1">
    <source>
        <dbReference type="SAM" id="MobiDB-lite"/>
    </source>
</evidence>
<dbReference type="EMBL" id="MU853227">
    <property type="protein sequence ID" value="KAK4124411.1"/>
    <property type="molecule type" value="Genomic_DNA"/>
</dbReference>
<feature type="region of interest" description="Disordered" evidence="1">
    <location>
        <begin position="494"/>
        <end position="556"/>
    </location>
</feature>
<dbReference type="Proteomes" id="UP001302602">
    <property type="component" value="Unassembled WGS sequence"/>
</dbReference>
<comment type="caution">
    <text evidence="2">The sequence shown here is derived from an EMBL/GenBank/DDBJ whole genome shotgun (WGS) entry which is preliminary data.</text>
</comment>
<sequence>MRYDDWDVILFPTGRDAKIPFKEFKVACHVVPDLELAHIHGPVGIPVMTCFVPSLPPGAGFQISLHCWRRPELSQFTRTYSKHTDLIKFETRVLIDGRLVASTILDRDVNGPHLITTTCEFTKTGELDRLRFPHFRRELLFQNHWRPGDEIGRIKIIITEGFPRDSLSAPIERVKNIVAFSFQHAPLEILENNGIAWPNQSMWQCSPFNSVMPVPTYHLEEGPSSHTHSPGKKSQPLRNIKNQSFPAPIMTNMAFQPQVDSDLLGNAASQIGYFDSSSFGSGSATPCSDPFMDAAYLDWANSLTNDQLSDSWDGQTMYPASARSQRQNTSDTIMPDYIPPHPSDPMHVSGPSLDDEPMTLKVPTNTPTRAIAEESQDKYPSVPEPKGLPPHFTSSLARSLLNQPFPLPVHHHHTGGPAAEVKPTNHNQHAISTQSNNFLHATGHTNTTVAHKASQPKFSDGAGEVPGPVLASSEPACGEFGSMIASLGCNNSDSSLATPTSSGQEGLNAGSGRNGGGKGGGSGCGNTATKRPRNFTPASVRAIDQEDEPRRMSPYVRDAGFGVTDLLGDVGA</sequence>
<dbReference type="AlphaFoldDB" id="A0AAN6U3D9"/>
<reference evidence="2" key="2">
    <citation type="submission" date="2023-05" db="EMBL/GenBank/DDBJ databases">
        <authorList>
            <consortium name="Lawrence Berkeley National Laboratory"/>
            <person name="Steindorff A."/>
            <person name="Hensen N."/>
            <person name="Bonometti L."/>
            <person name="Westerberg I."/>
            <person name="Brannstrom I.O."/>
            <person name="Guillou S."/>
            <person name="Cros-Aarteil S."/>
            <person name="Calhoun S."/>
            <person name="Haridas S."/>
            <person name="Kuo A."/>
            <person name="Mondo S."/>
            <person name="Pangilinan J."/>
            <person name="Riley R."/>
            <person name="Labutti K."/>
            <person name="Andreopoulos B."/>
            <person name="Lipzen A."/>
            <person name="Chen C."/>
            <person name="Yanf M."/>
            <person name="Daum C."/>
            <person name="Ng V."/>
            <person name="Clum A."/>
            <person name="Ohm R."/>
            <person name="Martin F."/>
            <person name="Silar P."/>
            <person name="Natvig D."/>
            <person name="Lalanne C."/>
            <person name="Gautier V."/>
            <person name="Ament-Velasquez S.L."/>
            <person name="Kruys A."/>
            <person name="Hutchinson M.I."/>
            <person name="Powell A.J."/>
            <person name="Barry K."/>
            <person name="Miller A.N."/>
            <person name="Grigoriev I.V."/>
            <person name="Debuchy R."/>
            <person name="Gladieux P."/>
            <person name="Thoren M.H."/>
            <person name="Johannesson H."/>
        </authorList>
    </citation>
    <scope>NUCLEOTIDE SEQUENCE</scope>
    <source>
        <strain evidence="2">CBS 731.68</strain>
    </source>
</reference>
<organism evidence="2 3">
    <name type="scientific">Parathielavia appendiculata</name>
    <dbReference type="NCBI Taxonomy" id="2587402"/>
    <lineage>
        <taxon>Eukaryota</taxon>
        <taxon>Fungi</taxon>
        <taxon>Dikarya</taxon>
        <taxon>Ascomycota</taxon>
        <taxon>Pezizomycotina</taxon>
        <taxon>Sordariomycetes</taxon>
        <taxon>Sordariomycetidae</taxon>
        <taxon>Sordariales</taxon>
        <taxon>Chaetomiaceae</taxon>
        <taxon>Parathielavia</taxon>
    </lineage>
</organism>
<feature type="compositionally biased region" description="Gly residues" evidence="1">
    <location>
        <begin position="512"/>
        <end position="524"/>
    </location>
</feature>
<evidence type="ECO:0000313" key="3">
    <source>
        <dbReference type="Proteomes" id="UP001302602"/>
    </source>
</evidence>
<evidence type="ECO:0000313" key="2">
    <source>
        <dbReference type="EMBL" id="KAK4124411.1"/>
    </source>
</evidence>
<dbReference type="GeneID" id="87827296"/>
<feature type="compositionally biased region" description="Polar residues" evidence="1">
    <location>
        <begin position="494"/>
        <end position="505"/>
    </location>
</feature>
<accession>A0AAN6U3D9</accession>
<gene>
    <name evidence="2" type="ORF">N657DRAFT_617574</name>
</gene>
<proteinExistence type="predicted"/>
<protein>
    <submittedName>
        <fullName evidence="2">Uncharacterized protein</fullName>
    </submittedName>
</protein>
<feature type="region of interest" description="Disordered" evidence="1">
    <location>
        <begin position="219"/>
        <end position="239"/>
    </location>
</feature>
<reference evidence="2" key="1">
    <citation type="journal article" date="2023" name="Mol. Phylogenet. Evol.">
        <title>Genome-scale phylogeny and comparative genomics of the fungal order Sordariales.</title>
        <authorList>
            <person name="Hensen N."/>
            <person name="Bonometti L."/>
            <person name="Westerberg I."/>
            <person name="Brannstrom I.O."/>
            <person name="Guillou S."/>
            <person name="Cros-Aarteil S."/>
            <person name="Calhoun S."/>
            <person name="Haridas S."/>
            <person name="Kuo A."/>
            <person name="Mondo S."/>
            <person name="Pangilinan J."/>
            <person name="Riley R."/>
            <person name="LaButti K."/>
            <person name="Andreopoulos B."/>
            <person name="Lipzen A."/>
            <person name="Chen C."/>
            <person name="Yan M."/>
            <person name="Daum C."/>
            <person name="Ng V."/>
            <person name="Clum A."/>
            <person name="Steindorff A."/>
            <person name="Ohm R.A."/>
            <person name="Martin F."/>
            <person name="Silar P."/>
            <person name="Natvig D.O."/>
            <person name="Lalanne C."/>
            <person name="Gautier V."/>
            <person name="Ament-Velasquez S.L."/>
            <person name="Kruys A."/>
            <person name="Hutchinson M.I."/>
            <person name="Powell A.J."/>
            <person name="Barry K."/>
            <person name="Miller A.N."/>
            <person name="Grigoriev I.V."/>
            <person name="Debuchy R."/>
            <person name="Gladieux P."/>
            <person name="Hiltunen Thoren M."/>
            <person name="Johannesson H."/>
        </authorList>
    </citation>
    <scope>NUCLEOTIDE SEQUENCE</scope>
    <source>
        <strain evidence="2">CBS 731.68</strain>
    </source>
</reference>
<name>A0AAN6U3D9_9PEZI</name>
<dbReference type="RefSeq" id="XP_062648182.1">
    <property type="nucleotide sequence ID" value="XM_062790526.1"/>
</dbReference>